<dbReference type="CDD" id="cd21504">
    <property type="entry name" value="PPP2R3A_B-like"/>
    <property type="match status" value="1"/>
</dbReference>
<protein>
    <submittedName>
        <fullName evidence="5">EF-hand domain-containing protein</fullName>
    </submittedName>
</protein>
<dbReference type="InterPro" id="IPR041534">
    <property type="entry name" value="EF-hand_13"/>
</dbReference>
<evidence type="ECO:0000256" key="2">
    <source>
        <dbReference type="ARBA" id="ARBA00022837"/>
    </source>
</evidence>
<dbReference type="InterPro" id="IPR011992">
    <property type="entry name" value="EF-hand-dom_pair"/>
</dbReference>
<dbReference type="InterPro" id="IPR002048">
    <property type="entry name" value="EF_hand_dom"/>
</dbReference>
<dbReference type="Pfam" id="PF13499">
    <property type="entry name" value="EF-hand_7"/>
    <property type="match status" value="1"/>
</dbReference>
<proteinExistence type="predicted"/>
<evidence type="ECO:0000259" key="3">
    <source>
        <dbReference type="PROSITE" id="PS50222"/>
    </source>
</evidence>
<keyword evidence="2" id="KW-0106">Calcium</keyword>
<dbReference type="PANTHER" id="PTHR14095">
    <property type="entry name" value="PHOSPHATASE 2A REGULATORY SUBUNIT-RELATED"/>
    <property type="match status" value="1"/>
</dbReference>
<keyword evidence="4" id="KW-1185">Reference proteome</keyword>
<sequence>MNSDFSTSIDYRIIKNKFLIYRPPITYDLRYKDQFDCRCKLDHPRAHFCSRKIMINKGKSSDQWKSNFNTMKKSFENQEIMIDDQKSSSSSRRSSSNCLDVLALNSGVVVRGTYDLQQGKNSNFCSTSSSSISDFSDNNVNDFWCKSLERIKEDSSSSSSYCNSNLSAILAKSQADSKARIKLFDDDDRRFLHFKMLESKPPPQAKENNRIKVFHAKQLDDLIDDLKLTKKIFNQQKLNNIQQLKLDHQNLESHYSTLPMSPKSPFGSRKGPLKELLFDFEDKFPKYSSPDDFSYKCSSSTLNNRNDSSVSVHTTAQICLSSPSNQHKSASATVFSLSSSIIVPPIVTTSSVVASSSEQVSTTTKTCSVEISTKLMLPRFYFPHGSFGNSSSVNLHKQIAQTVENVKRLFAQNHRAHVDQIGQICKECKLPTFLRRPLLKACVHKKNRDFMTFEDFEIFWPKFANEWQTDNAKLIRLLASNDSDTLKAEDFIVIIQDIVDNHVGLVFLRQAPDFHSRYIQTVITRIFYTINRSWSGEITLEELNKSNLFETLKKLDQVDDINLVTDYFSYEHFYVVYCKFWELDKDHDLSIDKHDLARHNDYAISERIIDRIFSGAVTRKGALKNSRMSYTDFIWFLLSEEDKRTPTSIEYWFRCMDIDGDGYLSMYELEYFYEDQAHKMSMMGIEPMPFNDVLCQMLDILKPTQNGCISLRDLKRSKMTSVFFDTFINVEKYLEHEQKESGAFSIKFDLNDDGSPTISDWDRFASQEYEALVAEEQQLQQQNDDQQGKEPSGIEIHCDESDDEELLDTNEDICSPLKIEKSIDDKIDYDPILINNERTSNTFVNVNRRSCGFKTYL</sequence>
<dbReference type="AlphaFoldDB" id="A0A915ITF2"/>
<dbReference type="PANTHER" id="PTHR14095:SF0">
    <property type="entry name" value="MIP22305P"/>
    <property type="match status" value="1"/>
</dbReference>
<dbReference type="GO" id="GO:0019888">
    <property type="term" value="F:protein phosphatase regulator activity"/>
    <property type="evidence" value="ECO:0007669"/>
    <property type="project" value="TreeGrafter"/>
</dbReference>
<evidence type="ECO:0000313" key="5">
    <source>
        <dbReference type="WBParaSite" id="nRc.2.0.1.t17469-RA"/>
    </source>
</evidence>
<organism evidence="4 5">
    <name type="scientific">Romanomermis culicivorax</name>
    <name type="common">Nematode worm</name>
    <dbReference type="NCBI Taxonomy" id="13658"/>
    <lineage>
        <taxon>Eukaryota</taxon>
        <taxon>Metazoa</taxon>
        <taxon>Ecdysozoa</taxon>
        <taxon>Nematoda</taxon>
        <taxon>Enoplea</taxon>
        <taxon>Dorylaimia</taxon>
        <taxon>Mermithida</taxon>
        <taxon>Mermithoidea</taxon>
        <taxon>Mermithidae</taxon>
        <taxon>Romanomermis</taxon>
    </lineage>
</organism>
<evidence type="ECO:0000256" key="1">
    <source>
        <dbReference type="ARBA" id="ARBA00022723"/>
    </source>
</evidence>
<reference evidence="5" key="1">
    <citation type="submission" date="2022-11" db="UniProtKB">
        <authorList>
            <consortium name="WormBaseParasite"/>
        </authorList>
    </citation>
    <scope>IDENTIFICATION</scope>
</reference>
<evidence type="ECO:0000313" key="4">
    <source>
        <dbReference type="Proteomes" id="UP000887565"/>
    </source>
</evidence>
<feature type="domain" description="EF-hand" evidence="3">
    <location>
        <begin position="644"/>
        <end position="679"/>
    </location>
</feature>
<dbReference type="WBParaSite" id="nRc.2.0.1.t17469-RA">
    <property type="protein sequence ID" value="nRc.2.0.1.t17469-RA"/>
    <property type="gene ID" value="nRc.2.0.1.g17469"/>
</dbReference>
<dbReference type="Gene3D" id="1.10.238.220">
    <property type="match status" value="1"/>
</dbReference>
<keyword evidence="1" id="KW-0479">Metal-binding</keyword>
<dbReference type="SUPFAM" id="SSF47473">
    <property type="entry name" value="EF-hand"/>
    <property type="match status" value="2"/>
</dbReference>
<dbReference type="PROSITE" id="PS50222">
    <property type="entry name" value="EF_HAND_2"/>
    <property type="match status" value="1"/>
</dbReference>
<dbReference type="InterPro" id="IPR018247">
    <property type="entry name" value="EF_Hand_1_Ca_BS"/>
</dbReference>
<dbReference type="FunFam" id="1.10.238.220:FF:000001">
    <property type="entry name" value="Serine/threonine-protein phosphatase 2A regulatory subunit B'' subunit alpha"/>
    <property type="match status" value="1"/>
</dbReference>
<name>A0A915ITF2_ROMCU</name>
<accession>A0A915ITF2</accession>
<dbReference type="GO" id="GO:0005509">
    <property type="term" value="F:calcium ion binding"/>
    <property type="evidence" value="ECO:0007669"/>
    <property type="project" value="InterPro"/>
</dbReference>
<dbReference type="Proteomes" id="UP000887565">
    <property type="component" value="Unplaced"/>
</dbReference>
<dbReference type="PROSITE" id="PS00018">
    <property type="entry name" value="EF_HAND_1"/>
    <property type="match status" value="1"/>
</dbReference>
<dbReference type="GO" id="GO:0000159">
    <property type="term" value="C:protein phosphatase type 2A complex"/>
    <property type="evidence" value="ECO:0007669"/>
    <property type="project" value="TreeGrafter"/>
</dbReference>
<dbReference type="Pfam" id="PF17958">
    <property type="entry name" value="EF-hand_13"/>
    <property type="match status" value="1"/>
</dbReference>
<dbReference type="Gene3D" id="1.10.238.230">
    <property type="match status" value="1"/>
</dbReference>
<dbReference type="Gene3D" id="1.10.238.10">
    <property type="entry name" value="EF-hand"/>
    <property type="match status" value="1"/>
</dbReference>
<dbReference type="FunFam" id="1.10.238.10:FF:000025">
    <property type="entry name" value="serine/threonine-protein phosphatase 2A regulatory subunit B'' subunit alpha"/>
    <property type="match status" value="1"/>
</dbReference>